<keyword evidence="2" id="KW-1185">Reference proteome</keyword>
<comment type="caution">
    <text evidence="1">The sequence shown here is derived from an EMBL/GenBank/DDBJ whole genome shotgun (WGS) entry which is preliminary data.</text>
</comment>
<protein>
    <submittedName>
        <fullName evidence="1">Uncharacterized protein</fullName>
    </submittedName>
</protein>
<dbReference type="EMBL" id="QTSX02005853">
    <property type="protein sequence ID" value="KAJ9056903.1"/>
    <property type="molecule type" value="Genomic_DNA"/>
</dbReference>
<gene>
    <name evidence="1" type="ORF">DSO57_1027916</name>
</gene>
<reference evidence="1" key="1">
    <citation type="submission" date="2022-04" db="EMBL/GenBank/DDBJ databases">
        <title>Genome of the entomopathogenic fungus Entomophthora muscae.</title>
        <authorList>
            <person name="Elya C."/>
            <person name="Lovett B.R."/>
            <person name="Lee E."/>
            <person name="Macias A.M."/>
            <person name="Hajek A.E."/>
            <person name="De Bivort B.L."/>
            <person name="Kasson M.T."/>
            <person name="De Fine Licht H.H."/>
            <person name="Stajich J.E."/>
        </authorList>
    </citation>
    <scope>NUCLEOTIDE SEQUENCE</scope>
    <source>
        <strain evidence="1">Berkeley</strain>
    </source>
</reference>
<evidence type="ECO:0000313" key="2">
    <source>
        <dbReference type="Proteomes" id="UP001165960"/>
    </source>
</evidence>
<sequence length="131" mass="14312">MWKPATTKPLPVISVKAPAATKQIHATTMWKPSTTKLLPAINMQAPAATKQVSTATTWAPVATKQIVTNDKLLLTMLIEKPSTTGFLPQYPAGRPQIFGLNPEQDLTLENILRLDELRNTCIKIPHAKGSC</sequence>
<dbReference type="Proteomes" id="UP001165960">
    <property type="component" value="Unassembled WGS sequence"/>
</dbReference>
<name>A0ACC2S3Q2_9FUNG</name>
<evidence type="ECO:0000313" key="1">
    <source>
        <dbReference type="EMBL" id="KAJ9056903.1"/>
    </source>
</evidence>
<proteinExistence type="predicted"/>
<accession>A0ACC2S3Q2</accession>
<organism evidence="1 2">
    <name type="scientific">Entomophthora muscae</name>
    <dbReference type="NCBI Taxonomy" id="34485"/>
    <lineage>
        <taxon>Eukaryota</taxon>
        <taxon>Fungi</taxon>
        <taxon>Fungi incertae sedis</taxon>
        <taxon>Zoopagomycota</taxon>
        <taxon>Entomophthoromycotina</taxon>
        <taxon>Entomophthoromycetes</taxon>
        <taxon>Entomophthorales</taxon>
        <taxon>Entomophthoraceae</taxon>
        <taxon>Entomophthora</taxon>
    </lineage>
</organism>